<dbReference type="SUPFAM" id="SSF52343">
    <property type="entry name" value="Ferredoxin reductase-like, C-terminal NADP-linked domain"/>
    <property type="match status" value="1"/>
</dbReference>
<evidence type="ECO:0000256" key="4">
    <source>
        <dbReference type="ARBA" id="ARBA00022982"/>
    </source>
</evidence>
<keyword evidence="14" id="KW-1185">Reference proteome</keyword>
<sequence>PGCPLTKGPTASQSFERPDLSKYNLRLVVTFELGSGNAPEMDFFSVMLDRKPHSPKQIANGKALEKYFSFLWHAILILAAGHFLHYVVVKYKRSWERLYRNIPYPRLDLPPCLKDQGLPSTLLVSIFLTTNIFLFFTPMVLYRPNYCASRLGWLAAMNMLLCVFLSLKNTPLRFILPTSYHRLNFFHRVVGYTALAQTLLHGILYTAHFGITKRWFKVIQAGGNREGLFAGAALLILAFGVFAQVRYTTFYATHLLGFIVMAIFMGLHRPAWEKVLPYFAVLMASIWVFDRVLRWLRLAFNLINNEARLYPLEGGGVRLVFNKPLPRGSPGLHCFVWIPGIRCYKTYPFTITANSDSGLELVLRSYDGFTKEAYNLALEIPGRTMRASAHGPYGNLPNFDTYDKVVMIAGGSGASFTFGLVNFLLASKSEHPRVPITFVWAVRTQDDISWYIPELLSLVKGFKNATLIIRVTREPLKISDPQLEELEQAPSDLCTTKTTACVETTPLLEDFTRKAAHHLQSAANLEWEGAKGEADLKFEKLQVDQAIWESIQFLDETTRVLIATCGPGSLTNAVRNAAQDCSRHFRPTIDILSENYDW</sequence>
<feature type="transmembrane region" description="Helical" evidence="9">
    <location>
        <begin position="151"/>
        <end position="169"/>
    </location>
</feature>
<keyword evidence="6" id="KW-0560">Oxidoreductase</keyword>
<dbReference type="GO" id="GO:0006826">
    <property type="term" value="P:iron ion transport"/>
    <property type="evidence" value="ECO:0007669"/>
    <property type="project" value="TreeGrafter"/>
</dbReference>
<evidence type="ECO:0000256" key="6">
    <source>
        <dbReference type="ARBA" id="ARBA00023002"/>
    </source>
</evidence>
<evidence type="ECO:0000256" key="1">
    <source>
        <dbReference type="ARBA" id="ARBA00004141"/>
    </source>
</evidence>
<keyword evidence="3 9" id="KW-0812">Transmembrane</keyword>
<dbReference type="Proteomes" id="UP000696573">
    <property type="component" value="Unassembled WGS sequence"/>
</dbReference>
<comment type="subcellular location">
    <subcellularLocation>
        <location evidence="1">Membrane</location>
        <topology evidence="1">Multi-pass membrane protein</topology>
    </subcellularLocation>
</comment>
<feature type="transmembrane region" description="Helical" evidence="9">
    <location>
        <begin position="122"/>
        <end position="142"/>
    </location>
</feature>
<dbReference type="OrthoDB" id="10006946at2759"/>
<feature type="transmembrane region" description="Helical" evidence="9">
    <location>
        <begin position="189"/>
        <end position="207"/>
    </location>
</feature>
<evidence type="ECO:0000256" key="2">
    <source>
        <dbReference type="ARBA" id="ARBA00022448"/>
    </source>
</evidence>
<proteinExistence type="predicted"/>
<evidence type="ECO:0000256" key="3">
    <source>
        <dbReference type="ARBA" id="ARBA00022692"/>
    </source>
</evidence>
<keyword evidence="2" id="KW-0813">Transport</keyword>
<dbReference type="InterPro" id="IPR013130">
    <property type="entry name" value="Fe3_Rdtase_TM_dom"/>
</dbReference>
<evidence type="ECO:0000256" key="7">
    <source>
        <dbReference type="ARBA" id="ARBA00023065"/>
    </source>
</evidence>
<evidence type="ECO:0000256" key="5">
    <source>
        <dbReference type="ARBA" id="ARBA00022989"/>
    </source>
</evidence>
<dbReference type="SFLD" id="SFLDG01168">
    <property type="entry name" value="Ferric_reductase_subgroup_(FRE"/>
    <property type="match status" value="1"/>
</dbReference>
<dbReference type="Pfam" id="PF08022">
    <property type="entry name" value="FAD_binding_8"/>
    <property type="match status" value="1"/>
</dbReference>
<dbReference type="Pfam" id="PF08030">
    <property type="entry name" value="NAD_binding_6"/>
    <property type="match status" value="1"/>
</dbReference>
<evidence type="ECO:0000259" key="11">
    <source>
        <dbReference type="Pfam" id="PF08022"/>
    </source>
</evidence>
<feature type="transmembrane region" description="Helical" evidence="9">
    <location>
        <begin position="251"/>
        <end position="268"/>
    </location>
</feature>
<feature type="non-terminal residue" evidence="13">
    <location>
        <position position="1"/>
    </location>
</feature>
<dbReference type="GO" id="GO:0000293">
    <property type="term" value="F:ferric-chelate reductase activity"/>
    <property type="evidence" value="ECO:0007669"/>
    <property type="project" value="UniProtKB-ARBA"/>
</dbReference>
<feature type="transmembrane region" description="Helical" evidence="9">
    <location>
        <begin position="70"/>
        <end position="89"/>
    </location>
</feature>
<keyword evidence="7" id="KW-0406">Ion transport</keyword>
<feature type="transmembrane region" description="Helical" evidence="9">
    <location>
        <begin position="228"/>
        <end position="245"/>
    </location>
</feature>
<accession>A0A9N9W213</accession>
<dbReference type="GO" id="GO:0006879">
    <property type="term" value="P:intracellular iron ion homeostasis"/>
    <property type="evidence" value="ECO:0007669"/>
    <property type="project" value="TreeGrafter"/>
</dbReference>
<organism evidence="13 14">
    <name type="scientific">Clonostachys rhizophaga</name>
    <dbReference type="NCBI Taxonomy" id="160324"/>
    <lineage>
        <taxon>Eukaryota</taxon>
        <taxon>Fungi</taxon>
        <taxon>Dikarya</taxon>
        <taxon>Ascomycota</taxon>
        <taxon>Pezizomycotina</taxon>
        <taxon>Sordariomycetes</taxon>
        <taxon>Hypocreomycetidae</taxon>
        <taxon>Hypocreales</taxon>
        <taxon>Bionectriaceae</taxon>
        <taxon>Clonostachys</taxon>
    </lineage>
</organism>
<evidence type="ECO:0000313" key="13">
    <source>
        <dbReference type="EMBL" id="CAH0042690.1"/>
    </source>
</evidence>
<dbReference type="Pfam" id="PF01794">
    <property type="entry name" value="Ferric_reduct"/>
    <property type="match status" value="1"/>
</dbReference>
<evidence type="ECO:0000256" key="8">
    <source>
        <dbReference type="ARBA" id="ARBA00023136"/>
    </source>
</evidence>
<dbReference type="PANTHER" id="PTHR32361">
    <property type="entry name" value="FERRIC/CUPRIC REDUCTASE TRANSMEMBRANE COMPONENT"/>
    <property type="match status" value="1"/>
</dbReference>
<dbReference type="PANTHER" id="PTHR32361:SF9">
    <property type="entry name" value="FERRIC REDUCTASE TRANSMEMBRANE COMPONENT 3-RELATED"/>
    <property type="match status" value="1"/>
</dbReference>
<dbReference type="Gene3D" id="3.40.50.80">
    <property type="entry name" value="Nucleotide-binding domain of ferredoxin-NADP reductase (FNR) module"/>
    <property type="match status" value="1"/>
</dbReference>
<dbReference type="CDD" id="cd06186">
    <property type="entry name" value="NOX_Duox_like_FAD_NADP"/>
    <property type="match status" value="1"/>
</dbReference>
<dbReference type="GO" id="GO:0005886">
    <property type="term" value="C:plasma membrane"/>
    <property type="evidence" value="ECO:0007669"/>
    <property type="project" value="TreeGrafter"/>
</dbReference>
<keyword evidence="8 9" id="KW-0472">Membrane</keyword>
<dbReference type="GO" id="GO:0015677">
    <property type="term" value="P:copper ion import"/>
    <property type="evidence" value="ECO:0007669"/>
    <property type="project" value="TreeGrafter"/>
</dbReference>
<evidence type="ECO:0000259" key="12">
    <source>
        <dbReference type="Pfam" id="PF08030"/>
    </source>
</evidence>
<dbReference type="InterPro" id="IPR039261">
    <property type="entry name" value="FNR_nucleotide-bd"/>
</dbReference>
<name>A0A9N9W213_9HYPO</name>
<feature type="domain" description="Ferric reductase NAD binding" evidence="12">
    <location>
        <begin position="402"/>
        <end position="578"/>
    </location>
</feature>
<evidence type="ECO:0000259" key="10">
    <source>
        <dbReference type="Pfam" id="PF01794"/>
    </source>
</evidence>
<feature type="non-terminal residue" evidence="13">
    <location>
        <position position="598"/>
    </location>
</feature>
<gene>
    <name evidence="13" type="ORF">CRHIZ90672A_00004757</name>
</gene>
<protein>
    <recommendedName>
        <fullName evidence="15">FAD-binding FR-type domain-containing protein</fullName>
    </recommendedName>
</protein>
<comment type="caution">
    <text evidence="13">The sequence shown here is derived from an EMBL/GenBank/DDBJ whole genome shotgun (WGS) entry which is preliminary data.</text>
</comment>
<dbReference type="InterPro" id="IPR013121">
    <property type="entry name" value="Fe_red_NAD-bd_6"/>
</dbReference>
<dbReference type="AlphaFoldDB" id="A0A9N9W213"/>
<reference evidence="13" key="1">
    <citation type="submission" date="2021-10" db="EMBL/GenBank/DDBJ databases">
        <authorList>
            <person name="Piombo E."/>
        </authorList>
    </citation>
    <scope>NUCLEOTIDE SEQUENCE</scope>
</reference>
<keyword evidence="5 9" id="KW-1133">Transmembrane helix</keyword>
<feature type="domain" description="FAD-binding 8" evidence="11">
    <location>
        <begin position="314"/>
        <end position="395"/>
    </location>
</feature>
<dbReference type="InterPro" id="IPR013112">
    <property type="entry name" value="FAD-bd_8"/>
</dbReference>
<evidence type="ECO:0000313" key="14">
    <source>
        <dbReference type="Proteomes" id="UP000696573"/>
    </source>
</evidence>
<feature type="domain" description="Ferric oxidoreductase" evidence="10">
    <location>
        <begin position="151"/>
        <end position="264"/>
    </location>
</feature>
<evidence type="ECO:0008006" key="15">
    <source>
        <dbReference type="Google" id="ProtNLM"/>
    </source>
</evidence>
<dbReference type="SFLD" id="SFLDS00052">
    <property type="entry name" value="Ferric_Reductase_Domain"/>
    <property type="match status" value="1"/>
</dbReference>
<dbReference type="EMBL" id="CABFNQ020000768">
    <property type="protein sequence ID" value="CAH0042690.1"/>
    <property type="molecule type" value="Genomic_DNA"/>
</dbReference>
<dbReference type="InterPro" id="IPR051410">
    <property type="entry name" value="Ferric/Cupric_Reductase"/>
</dbReference>
<keyword evidence="4" id="KW-0249">Electron transport</keyword>
<evidence type="ECO:0000256" key="9">
    <source>
        <dbReference type="SAM" id="Phobius"/>
    </source>
</evidence>